<dbReference type="Proteomes" id="UP000287651">
    <property type="component" value="Unassembled WGS sequence"/>
</dbReference>
<dbReference type="EMBL" id="AMZH03007880">
    <property type="protein sequence ID" value="RRT60217.1"/>
    <property type="molecule type" value="Genomic_DNA"/>
</dbReference>
<reference evidence="1 2" key="1">
    <citation type="journal article" date="2014" name="Agronomy (Basel)">
        <title>A Draft Genome Sequence for Ensete ventricosum, the Drought-Tolerant Tree Against Hunger.</title>
        <authorList>
            <person name="Harrison J."/>
            <person name="Moore K.A."/>
            <person name="Paszkiewicz K."/>
            <person name="Jones T."/>
            <person name="Grant M."/>
            <person name="Ambacheew D."/>
            <person name="Muzemil S."/>
            <person name="Studholme D.J."/>
        </authorList>
    </citation>
    <scope>NUCLEOTIDE SEQUENCE [LARGE SCALE GENOMIC DNA]</scope>
</reference>
<accession>A0A426Z8A1</accession>
<comment type="caution">
    <text evidence="1">The sequence shown here is derived from an EMBL/GenBank/DDBJ whole genome shotgun (WGS) entry which is preliminary data.</text>
</comment>
<evidence type="ECO:0000313" key="2">
    <source>
        <dbReference type="Proteomes" id="UP000287651"/>
    </source>
</evidence>
<sequence length="212" mass="23197">MLQALRIITSRYCFGVVFAPFMHQTVRQVDISCQSSGTGWRAQHDACTAGATVSPHRGYSTKGFNGIHEGHASPTNARCSHAFLLLFKPSSLSPGQSQEAEEKRIKIREMATESRAGIRKWATKACFRATPSTKQPTVSPPSSSTSRFLPIPVKLKLLLDADAAVHTGDDRVPTGARVHEGAPADHGQASMVRLCSCISTYLRYQIRFGRQK</sequence>
<name>A0A426Z8A1_ENSVE</name>
<proteinExistence type="predicted"/>
<dbReference type="AlphaFoldDB" id="A0A426Z8A1"/>
<gene>
    <name evidence="1" type="ORF">B296_00023518</name>
</gene>
<evidence type="ECO:0000313" key="1">
    <source>
        <dbReference type="EMBL" id="RRT60217.1"/>
    </source>
</evidence>
<organism evidence="1 2">
    <name type="scientific">Ensete ventricosum</name>
    <name type="common">Abyssinian banana</name>
    <name type="synonym">Musa ensete</name>
    <dbReference type="NCBI Taxonomy" id="4639"/>
    <lineage>
        <taxon>Eukaryota</taxon>
        <taxon>Viridiplantae</taxon>
        <taxon>Streptophyta</taxon>
        <taxon>Embryophyta</taxon>
        <taxon>Tracheophyta</taxon>
        <taxon>Spermatophyta</taxon>
        <taxon>Magnoliopsida</taxon>
        <taxon>Liliopsida</taxon>
        <taxon>Zingiberales</taxon>
        <taxon>Musaceae</taxon>
        <taxon>Ensete</taxon>
    </lineage>
</organism>
<protein>
    <submittedName>
        <fullName evidence="1">Uncharacterized protein</fullName>
    </submittedName>
</protein>